<name>A0A644WNB6_9ZZZZ</name>
<comment type="caution">
    <text evidence="1">The sequence shown here is derived from an EMBL/GenBank/DDBJ whole genome shotgun (WGS) entry which is preliminary data.</text>
</comment>
<accession>A0A644WNB6</accession>
<evidence type="ECO:0000313" key="1">
    <source>
        <dbReference type="EMBL" id="MPM05252.1"/>
    </source>
</evidence>
<gene>
    <name evidence="1" type="ORF">SDC9_51540</name>
</gene>
<dbReference type="EMBL" id="VSSQ01001114">
    <property type="protein sequence ID" value="MPM05252.1"/>
    <property type="molecule type" value="Genomic_DNA"/>
</dbReference>
<sequence>MACPGLKGFSVAHHGFAGIGVVCSGEALSLRLFPFHYRQGKNVPHYPCVNPQHFQGLFHSLLPGAVGCVPFLPEEFRRPEEQPGTLLPAHDVRPLVDEDGKVSPGLDPFAVHVTDDRLRRGADHQGLLEDFSAGMGNHGALGSKSFHVLRFLFKEGVGNEEGKIGVHMAGFFKCFIEMMLDRFPQGVSRRADDHAAPHRGVVGEFRRLDDVEIPLGVVFSSWSYVPCHLRSSCIDSVSFARPF</sequence>
<proteinExistence type="predicted"/>
<reference evidence="1" key="1">
    <citation type="submission" date="2019-08" db="EMBL/GenBank/DDBJ databases">
        <authorList>
            <person name="Kucharzyk K."/>
            <person name="Murdoch R.W."/>
            <person name="Higgins S."/>
            <person name="Loffler F."/>
        </authorList>
    </citation>
    <scope>NUCLEOTIDE SEQUENCE</scope>
</reference>
<protein>
    <submittedName>
        <fullName evidence="1">Uncharacterized protein</fullName>
    </submittedName>
</protein>
<organism evidence="1">
    <name type="scientific">bioreactor metagenome</name>
    <dbReference type="NCBI Taxonomy" id="1076179"/>
    <lineage>
        <taxon>unclassified sequences</taxon>
        <taxon>metagenomes</taxon>
        <taxon>ecological metagenomes</taxon>
    </lineage>
</organism>
<dbReference type="AlphaFoldDB" id="A0A644WNB6"/>